<evidence type="ECO:0000256" key="7">
    <source>
        <dbReference type="ARBA" id="ARBA00024340"/>
    </source>
</evidence>
<reference evidence="9" key="2">
    <citation type="submission" date="2015-03" db="UniProtKB">
        <authorList>
            <consortium name="EnsemblPlants"/>
        </authorList>
    </citation>
    <scope>IDENTIFICATION</scope>
</reference>
<evidence type="ECO:0000256" key="1">
    <source>
        <dbReference type="ARBA" id="ARBA00004162"/>
    </source>
</evidence>
<feature type="compositionally biased region" description="Basic and acidic residues" evidence="8">
    <location>
        <begin position="1"/>
        <end position="16"/>
    </location>
</feature>
<evidence type="ECO:0000256" key="6">
    <source>
        <dbReference type="ARBA" id="ARBA00023136"/>
    </source>
</evidence>
<keyword evidence="4" id="KW-0812">Transmembrane</keyword>
<evidence type="ECO:0000256" key="5">
    <source>
        <dbReference type="ARBA" id="ARBA00022989"/>
    </source>
</evidence>
<dbReference type="HOGENOM" id="CLU_150897_1_1_1"/>
<evidence type="ECO:0000313" key="9">
    <source>
        <dbReference type="EnsemblPlants" id="OBART05G19150.1"/>
    </source>
</evidence>
<dbReference type="PaxDb" id="65489-OBART05G19150.1"/>
<organism evidence="9">
    <name type="scientific">Oryza barthii</name>
    <dbReference type="NCBI Taxonomy" id="65489"/>
    <lineage>
        <taxon>Eukaryota</taxon>
        <taxon>Viridiplantae</taxon>
        <taxon>Streptophyta</taxon>
        <taxon>Embryophyta</taxon>
        <taxon>Tracheophyta</taxon>
        <taxon>Spermatophyta</taxon>
        <taxon>Magnoliopsida</taxon>
        <taxon>Liliopsida</taxon>
        <taxon>Poales</taxon>
        <taxon>Poaceae</taxon>
        <taxon>BOP clade</taxon>
        <taxon>Oryzoideae</taxon>
        <taxon>Oryzeae</taxon>
        <taxon>Oryzinae</taxon>
        <taxon>Oryza</taxon>
    </lineage>
</organism>
<dbReference type="InterPro" id="IPR051525">
    <property type="entry name" value="DVL_RTFL_regulatory"/>
</dbReference>
<keyword evidence="2" id="KW-0217">Developmental protein</keyword>
<dbReference type="EnsemblPlants" id="OBART05G19150.1">
    <property type="protein sequence ID" value="OBART05G19150.1"/>
    <property type="gene ID" value="OBART05G19150"/>
</dbReference>
<feature type="region of interest" description="Disordered" evidence="8">
    <location>
        <begin position="1"/>
        <end position="55"/>
    </location>
</feature>
<name>A0A0D3G8K2_9ORYZ</name>
<keyword evidence="3" id="KW-1003">Cell membrane</keyword>
<evidence type="ECO:0000256" key="3">
    <source>
        <dbReference type="ARBA" id="ARBA00022475"/>
    </source>
</evidence>
<keyword evidence="10" id="KW-1185">Reference proteome</keyword>
<dbReference type="STRING" id="65489.A0A0D3G8K2"/>
<protein>
    <submittedName>
        <fullName evidence="9">Uncharacterized protein</fullName>
    </submittedName>
</protein>
<dbReference type="GO" id="GO:0005886">
    <property type="term" value="C:plasma membrane"/>
    <property type="evidence" value="ECO:0007669"/>
    <property type="project" value="UniProtKB-SubCell"/>
</dbReference>
<dbReference type="PANTHER" id="PTHR33102">
    <property type="entry name" value="DVL19-RELATED-RELATED"/>
    <property type="match status" value="1"/>
</dbReference>
<reference evidence="9" key="1">
    <citation type="journal article" date="2009" name="Rice">
        <title>De Novo Next Generation Sequencing of Plant Genomes.</title>
        <authorList>
            <person name="Rounsley S."/>
            <person name="Marri P.R."/>
            <person name="Yu Y."/>
            <person name="He R."/>
            <person name="Sisneros N."/>
            <person name="Goicoechea J.L."/>
            <person name="Lee S.J."/>
            <person name="Angelova A."/>
            <person name="Kudrna D."/>
            <person name="Luo M."/>
            <person name="Affourtit J."/>
            <person name="Desany B."/>
            <person name="Knight J."/>
            <person name="Niazi F."/>
            <person name="Egholm M."/>
            <person name="Wing R.A."/>
        </authorList>
    </citation>
    <scope>NUCLEOTIDE SEQUENCE [LARGE SCALE GENOMIC DNA]</scope>
    <source>
        <strain evidence="9">cv. IRGC 105608</strain>
    </source>
</reference>
<evidence type="ECO:0000256" key="2">
    <source>
        <dbReference type="ARBA" id="ARBA00022473"/>
    </source>
</evidence>
<dbReference type="Gramene" id="OBART05G19150.1">
    <property type="protein sequence ID" value="OBART05G19150.1"/>
    <property type="gene ID" value="OBART05G19150"/>
</dbReference>
<proteinExistence type="inferred from homology"/>
<dbReference type="Proteomes" id="UP000026960">
    <property type="component" value="Chromosome 5"/>
</dbReference>
<keyword evidence="5" id="KW-1133">Transmembrane helix</keyword>
<dbReference type="InterPro" id="IPR012552">
    <property type="entry name" value="DVL"/>
</dbReference>
<dbReference type="GO" id="GO:0048367">
    <property type="term" value="P:shoot system development"/>
    <property type="evidence" value="ECO:0007669"/>
    <property type="project" value="UniProtKB-ARBA"/>
</dbReference>
<evidence type="ECO:0000256" key="8">
    <source>
        <dbReference type="SAM" id="MobiDB-lite"/>
    </source>
</evidence>
<evidence type="ECO:0000256" key="4">
    <source>
        <dbReference type="ARBA" id="ARBA00022692"/>
    </source>
</evidence>
<dbReference type="Pfam" id="PF08137">
    <property type="entry name" value="DVL"/>
    <property type="match status" value="1"/>
</dbReference>
<accession>A0A0D3G8K2</accession>
<dbReference type="GO" id="GO:0008285">
    <property type="term" value="P:negative regulation of cell population proliferation"/>
    <property type="evidence" value="ECO:0007669"/>
    <property type="project" value="InterPro"/>
</dbReference>
<evidence type="ECO:0000313" key="10">
    <source>
        <dbReference type="Proteomes" id="UP000026960"/>
    </source>
</evidence>
<comment type="similarity">
    <text evidence="7">Belongs to the DVL/RTFL small polypeptides family.</text>
</comment>
<sequence length="87" mass="9777">MEAMESRAEDQGVKRREPCKKRIGRTAGAGSEAGNGSRHQASCSPPPPPSSSFPRRCARLVKEQRARLYIVRRCVTMLACWRDVDYL</sequence>
<comment type="subcellular location">
    <subcellularLocation>
        <location evidence="1">Cell membrane</location>
        <topology evidence="1">Single-pass membrane protein</topology>
    </subcellularLocation>
</comment>
<keyword evidence="6" id="KW-0472">Membrane</keyword>
<dbReference type="AlphaFoldDB" id="A0A0D3G8K2"/>